<evidence type="ECO:0000313" key="6">
    <source>
        <dbReference type="EMBL" id="KAF2193980.1"/>
    </source>
</evidence>
<evidence type="ECO:0000256" key="3">
    <source>
        <dbReference type="ARBA" id="ARBA00022989"/>
    </source>
</evidence>
<feature type="non-terminal residue" evidence="6">
    <location>
        <position position="1"/>
    </location>
</feature>
<comment type="subcellular location">
    <subcellularLocation>
        <location evidence="1">Membrane</location>
        <topology evidence="1">Multi-pass membrane protein</topology>
    </subcellularLocation>
</comment>
<evidence type="ECO:0008006" key="8">
    <source>
        <dbReference type="Google" id="ProtNLM"/>
    </source>
</evidence>
<feature type="transmembrane region" description="Helical" evidence="5">
    <location>
        <begin position="120"/>
        <end position="146"/>
    </location>
</feature>
<dbReference type="GO" id="GO:0005886">
    <property type="term" value="C:plasma membrane"/>
    <property type="evidence" value="ECO:0007669"/>
    <property type="project" value="TreeGrafter"/>
</dbReference>
<dbReference type="OrthoDB" id="2441642at2759"/>
<dbReference type="Gene3D" id="1.20.1250.20">
    <property type="entry name" value="MFS general substrate transporter like domains"/>
    <property type="match status" value="1"/>
</dbReference>
<feature type="transmembrane region" description="Helical" evidence="5">
    <location>
        <begin position="96"/>
        <end position="114"/>
    </location>
</feature>
<sequence length="216" mass="23936">PYLITLSSYVGVCYTVWNITMVATSPLYAENYGLNNLQIGLTYISNGTRSLCGSILTGKLLNIEYRRQLKRERKHVEDVTAVKEVKKIELVRIRPMIVPIALFIPCVVAFGWVVDYHAHIAVSITLAIFIGGLDTCILAAFLMLVVDLFQSQSFSVTAYMNLSHCLIAAGGTTVVQPLIQAVGVGWAFTTCASITLTTCPFATTKLYYGTRWRNKR</sequence>
<keyword evidence="3 5" id="KW-1133">Transmembrane helix</keyword>
<dbReference type="GO" id="GO:0022857">
    <property type="term" value="F:transmembrane transporter activity"/>
    <property type="evidence" value="ECO:0007669"/>
    <property type="project" value="TreeGrafter"/>
</dbReference>
<feature type="transmembrane region" description="Helical" evidence="5">
    <location>
        <begin position="185"/>
        <end position="208"/>
    </location>
</feature>
<gene>
    <name evidence="6" type="ORF">K469DRAFT_536308</name>
</gene>
<evidence type="ECO:0000256" key="2">
    <source>
        <dbReference type="ARBA" id="ARBA00022692"/>
    </source>
</evidence>
<reference evidence="6" key="1">
    <citation type="journal article" date="2020" name="Stud. Mycol.">
        <title>101 Dothideomycetes genomes: a test case for predicting lifestyles and emergence of pathogens.</title>
        <authorList>
            <person name="Haridas S."/>
            <person name="Albert R."/>
            <person name="Binder M."/>
            <person name="Bloem J."/>
            <person name="Labutti K."/>
            <person name="Salamov A."/>
            <person name="Andreopoulos B."/>
            <person name="Baker S."/>
            <person name="Barry K."/>
            <person name="Bills G."/>
            <person name="Bluhm B."/>
            <person name="Cannon C."/>
            <person name="Castanera R."/>
            <person name="Culley D."/>
            <person name="Daum C."/>
            <person name="Ezra D."/>
            <person name="Gonzalez J."/>
            <person name="Henrissat B."/>
            <person name="Kuo A."/>
            <person name="Liang C."/>
            <person name="Lipzen A."/>
            <person name="Lutzoni F."/>
            <person name="Magnuson J."/>
            <person name="Mondo S."/>
            <person name="Nolan M."/>
            <person name="Ohm R."/>
            <person name="Pangilinan J."/>
            <person name="Park H.-J."/>
            <person name="Ramirez L."/>
            <person name="Alfaro M."/>
            <person name="Sun H."/>
            <person name="Tritt A."/>
            <person name="Yoshinaga Y."/>
            <person name="Zwiers L.-H."/>
            <person name="Turgeon B."/>
            <person name="Goodwin S."/>
            <person name="Spatafora J."/>
            <person name="Crous P."/>
            <person name="Grigoriev I."/>
        </authorList>
    </citation>
    <scope>NUCLEOTIDE SEQUENCE</scope>
    <source>
        <strain evidence="6">CBS 207.26</strain>
    </source>
</reference>
<feature type="transmembrane region" description="Helical" evidence="5">
    <location>
        <begin position="158"/>
        <end position="179"/>
    </location>
</feature>
<dbReference type="EMBL" id="ML994612">
    <property type="protein sequence ID" value="KAF2193980.1"/>
    <property type="molecule type" value="Genomic_DNA"/>
</dbReference>
<keyword evidence="4 5" id="KW-0472">Membrane</keyword>
<dbReference type="Proteomes" id="UP000800200">
    <property type="component" value="Unassembled WGS sequence"/>
</dbReference>
<evidence type="ECO:0000256" key="5">
    <source>
        <dbReference type="SAM" id="Phobius"/>
    </source>
</evidence>
<accession>A0A6A6EV50</accession>
<dbReference type="AlphaFoldDB" id="A0A6A6EV50"/>
<dbReference type="SUPFAM" id="SSF103473">
    <property type="entry name" value="MFS general substrate transporter"/>
    <property type="match status" value="1"/>
</dbReference>
<dbReference type="PANTHER" id="PTHR23502:SF151">
    <property type="entry name" value="MAJOR FACILITATOR SUPERFAMILY (MFS) PROFILE DOMAIN-CONTAINING PROTEIN"/>
    <property type="match status" value="1"/>
</dbReference>
<evidence type="ECO:0000313" key="7">
    <source>
        <dbReference type="Proteomes" id="UP000800200"/>
    </source>
</evidence>
<evidence type="ECO:0000256" key="4">
    <source>
        <dbReference type="ARBA" id="ARBA00023136"/>
    </source>
</evidence>
<feature type="non-terminal residue" evidence="6">
    <location>
        <position position="216"/>
    </location>
</feature>
<proteinExistence type="predicted"/>
<name>A0A6A6EV50_9PEZI</name>
<dbReference type="InterPro" id="IPR036259">
    <property type="entry name" value="MFS_trans_sf"/>
</dbReference>
<organism evidence="6 7">
    <name type="scientific">Zopfia rhizophila CBS 207.26</name>
    <dbReference type="NCBI Taxonomy" id="1314779"/>
    <lineage>
        <taxon>Eukaryota</taxon>
        <taxon>Fungi</taxon>
        <taxon>Dikarya</taxon>
        <taxon>Ascomycota</taxon>
        <taxon>Pezizomycotina</taxon>
        <taxon>Dothideomycetes</taxon>
        <taxon>Dothideomycetes incertae sedis</taxon>
        <taxon>Zopfiaceae</taxon>
        <taxon>Zopfia</taxon>
    </lineage>
</organism>
<keyword evidence="7" id="KW-1185">Reference proteome</keyword>
<protein>
    <recommendedName>
        <fullName evidence="8">MFS general substrate transporter</fullName>
    </recommendedName>
</protein>
<keyword evidence="2 5" id="KW-0812">Transmembrane</keyword>
<evidence type="ECO:0000256" key="1">
    <source>
        <dbReference type="ARBA" id="ARBA00004141"/>
    </source>
</evidence>
<dbReference type="PANTHER" id="PTHR23502">
    <property type="entry name" value="MAJOR FACILITATOR SUPERFAMILY"/>
    <property type="match status" value="1"/>
</dbReference>